<dbReference type="Proteomes" id="UP000507470">
    <property type="component" value="Unassembled WGS sequence"/>
</dbReference>
<accession>A0A6J8DAV4</accession>
<evidence type="ECO:0000313" key="2">
    <source>
        <dbReference type="EMBL" id="CAC5405205.1"/>
    </source>
</evidence>
<dbReference type="Pfam" id="PF21530">
    <property type="entry name" value="Pif1_2B_dom"/>
    <property type="match status" value="1"/>
</dbReference>
<gene>
    <name evidence="2" type="ORF">MCOR_38916</name>
</gene>
<dbReference type="InterPro" id="IPR049163">
    <property type="entry name" value="Pif1-like_2B_dom"/>
</dbReference>
<proteinExistence type="predicted"/>
<keyword evidence="3" id="KW-1185">Reference proteome</keyword>
<dbReference type="PANTHER" id="PTHR10492">
    <property type="match status" value="1"/>
</dbReference>
<evidence type="ECO:0000313" key="3">
    <source>
        <dbReference type="Proteomes" id="UP000507470"/>
    </source>
</evidence>
<dbReference type="PANTHER" id="PTHR10492:SF57">
    <property type="entry name" value="ATP-DEPENDENT DNA HELICASE"/>
    <property type="match status" value="1"/>
</dbReference>
<sequence>MSCSGQSQVEIPNNICVNPFENGSNKLIDKVYPYLTNTRDIDLNRSILATKNENVDMINNLVMDKLPATHDQTKTCLTADSVADDDQQGLYPIEFLNTLTPSGKPPHRLYVKKNAPIILLRNLNPKEGLLNGTRLCVVNLGKRIIKARIITGSMEGNTVFLPRITITSIQFWTAV</sequence>
<evidence type="ECO:0000259" key="1">
    <source>
        <dbReference type="Pfam" id="PF21530"/>
    </source>
</evidence>
<name>A0A6J8DAV4_MYTCO</name>
<dbReference type="AlphaFoldDB" id="A0A6J8DAV4"/>
<protein>
    <recommendedName>
        <fullName evidence="1">DNA helicase Pif1-like 2B domain-containing protein</fullName>
    </recommendedName>
</protein>
<dbReference type="EMBL" id="CACVKT020007108">
    <property type="protein sequence ID" value="CAC5405205.1"/>
    <property type="molecule type" value="Genomic_DNA"/>
</dbReference>
<dbReference type="SUPFAM" id="SSF52540">
    <property type="entry name" value="P-loop containing nucleoside triphosphate hydrolases"/>
    <property type="match status" value="1"/>
</dbReference>
<feature type="domain" description="DNA helicase Pif1-like 2B" evidence="1">
    <location>
        <begin position="94"/>
        <end position="140"/>
    </location>
</feature>
<dbReference type="OrthoDB" id="6157906at2759"/>
<reference evidence="2 3" key="1">
    <citation type="submission" date="2020-06" db="EMBL/GenBank/DDBJ databases">
        <authorList>
            <person name="Li R."/>
            <person name="Bekaert M."/>
        </authorList>
    </citation>
    <scope>NUCLEOTIDE SEQUENCE [LARGE SCALE GENOMIC DNA]</scope>
    <source>
        <strain evidence="3">wild</strain>
    </source>
</reference>
<dbReference type="InterPro" id="IPR027417">
    <property type="entry name" value="P-loop_NTPase"/>
</dbReference>
<organism evidence="2 3">
    <name type="scientific">Mytilus coruscus</name>
    <name type="common">Sea mussel</name>
    <dbReference type="NCBI Taxonomy" id="42192"/>
    <lineage>
        <taxon>Eukaryota</taxon>
        <taxon>Metazoa</taxon>
        <taxon>Spiralia</taxon>
        <taxon>Lophotrochozoa</taxon>
        <taxon>Mollusca</taxon>
        <taxon>Bivalvia</taxon>
        <taxon>Autobranchia</taxon>
        <taxon>Pteriomorphia</taxon>
        <taxon>Mytilida</taxon>
        <taxon>Mytiloidea</taxon>
        <taxon>Mytilidae</taxon>
        <taxon>Mytilinae</taxon>
        <taxon>Mytilus</taxon>
    </lineage>
</organism>